<dbReference type="Gene3D" id="3.90.550.10">
    <property type="entry name" value="Spore Coat Polysaccharide Biosynthesis Protein SpsA, Chain A"/>
    <property type="match status" value="1"/>
</dbReference>
<evidence type="ECO:0000256" key="1">
    <source>
        <dbReference type="ARBA" id="ARBA00001936"/>
    </source>
</evidence>
<dbReference type="UniPathway" id="UPA00378"/>
<evidence type="ECO:0000256" key="3">
    <source>
        <dbReference type="ARBA" id="ARBA00004922"/>
    </source>
</evidence>
<dbReference type="EMBL" id="OE007909">
    <property type="protein sequence ID" value="CAD7463380.1"/>
    <property type="molecule type" value="Genomic_DNA"/>
</dbReference>
<dbReference type="GO" id="GO:0006493">
    <property type="term" value="P:protein O-linked glycosylation"/>
    <property type="evidence" value="ECO:0007669"/>
    <property type="project" value="TreeGrafter"/>
</dbReference>
<comment type="cofactor">
    <cofactor evidence="1 16">
        <name>Mn(2+)</name>
        <dbReference type="ChEBI" id="CHEBI:29035"/>
    </cofactor>
</comment>
<keyword evidence="14 16" id="KW-1015">Disulfide bond</keyword>
<dbReference type="GO" id="GO:0004653">
    <property type="term" value="F:polypeptide N-acetylgalactosaminyltransferase activity"/>
    <property type="evidence" value="ECO:0007669"/>
    <property type="project" value="UniProtKB-ARBA"/>
</dbReference>
<evidence type="ECO:0000256" key="12">
    <source>
        <dbReference type="ARBA" id="ARBA00023034"/>
    </source>
</evidence>
<keyword evidence="13 16" id="KW-0472">Membrane</keyword>
<dbReference type="SUPFAM" id="SSF53448">
    <property type="entry name" value="Nucleotide-diphospho-sugar transferases"/>
    <property type="match status" value="1"/>
</dbReference>
<dbReference type="InterPro" id="IPR000772">
    <property type="entry name" value="Ricin_B_lectin"/>
</dbReference>
<dbReference type="SUPFAM" id="SSF50370">
    <property type="entry name" value="Ricin B-like lectins"/>
    <property type="match status" value="1"/>
</dbReference>
<proteinExistence type="inferred from homology"/>
<reference evidence="18" key="1">
    <citation type="submission" date="2020-11" db="EMBL/GenBank/DDBJ databases">
        <authorList>
            <person name="Tran Van P."/>
        </authorList>
    </citation>
    <scope>NUCLEOTIDE SEQUENCE</scope>
</reference>
<dbReference type="GO" id="GO:0030246">
    <property type="term" value="F:carbohydrate binding"/>
    <property type="evidence" value="ECO:0007669"/>
    <property type="project" value="UniProtKB-KW"/>
</dbReference>
<evidence type="ECO:0000313" key="18">
    <source>
        <dbReference type="EMBL" id="CAD7463380.1"/>
    </source>
</evidence>
<feature type="transmembrane region" description="Helical" evidence="16">
    <location>
        <begin position="12"/>
        <end position="32"/>
    </location>
</feature>
<sequence>MLFRLSPRRRRNCSAVSCVAVVLLILVFKLVIEGTPNIRWPFKVSCEWSANVYGRQSRGQNQFYEALIDDDSSIVVPRLGEGGVPVILEGEELLKAEASMKKEALNLYLSDRISLTRNLVDPRNPLCKKVEYDQDLPTASVIVIFTNEGWSTLLRTVHSVLNRSPERFLKEVILVDDFSDREELGEKLEYYVRSRFTEKVQLLRMSERSGLVRTRLAGAKVATGDVLVFLDSHCEVTEKWLKPLLQRVKDNPTSIAMPIIDWIDNRTFEYRFKKDIITVVGFNWSGYMLWVYLASRHLPSPIAPAKSPAMAGGLFAIGRDYFWHIGSYDEGMNVWGGENLEMSFRVWQCGGSLEVIPCSRVGHVFRSWRPYDSPGGRNTYSINTMRMAEVWMDDYKRFIYLRHPEWIGADYRDISERLAFRKARNCKSFKWYLHNVYPSKFILDENVRAHGSVSNSRLCLDTLQRENFKSQYVLGVYLCNVLAKGSQYFSLSNSGELRREYVCAEIQGAPEEGQPFPVTMYPCHGQGGNQEWTLTDSGQVRNTKSGLCLDAEGLKSDDSAVVAKCSDDTPTQEWVWENYCPPDSS</sequence>
<keyword evidence="5 16" id="KW-0328">Glycosyltransferase</keyword>
<dbReference type="InterPro" id="IPR001173">
    <property type="entry name" value="Glyco_trans_2-like"/>
</dbReference>
<keyword evidence="12 16" id="KW-0333">Golgi apparatus</keyword>
<dbReference type="SMART" id="SM00458">
    <property type="entry name" value="RICIN"/>
    <property type="match status" value="1"/>
</dbReference>
<evidence type="ECO:0000256" key="10">
    <source>
        <dbReference type="ARBA" id="ARBA00022968"/>
    </source>
</evidence>
<keyword evidence="11 16" id="KW-1133">Transmembrane helix</keyword>
<dbReference type="InterPro" id="IPR035992">
    <property type="entry name" value="Ricin_B-like_lectins"/>
</dbReference>
<feature type="domain" description="Ricin B lectin" evidence="17">
    <location>
        <begin position="445"/>
        <end position="577"/>
    </location>
</feature>
<evidence type="ECO:0000256" key="7">
    <source>
        <dbReference type="ARBA" id="ARBA00022692"/>
    </source>
</evidence>
<keyword evidence="6 16" id="KW-0808">Transferase</keyword>
<dbReference type="Pfam" id="PF00652">
    <property type="entry name" value="Ricin_B_lectin"/>
    <property type="match status" value="1"/>
</dbReference>
<evidence type="ECO:0000256" key="15">
    <source>
        <dbReference type="ARBA" id="ARBA00023211"/>
    </source>
</evidence>
<comment type="similarity">
    <text evidence="4 16">Belongs to the glycosyltransferase 2 family. GalNAc-T subfamily.</text>
</comment>
<dbReference type="AlphaFoldDB" id="A0A7R9IS18"/>
<keyword evidence="8" id="KW-0479">Metal-binding</keyword>
<dbReference type="GO" id="GO:0046872">
    <property type="term" value="F:metal ion binding"/>
    <property type="evidence" value="ECO:0007669"/>
    <property type="project" value="UniProtKB-KW"/>
</dbReference>
<evidence type="ECO:0000256" key="11">
    <source>
        <dbReference type="ARBA" id="ARBA00022989"/>
    </source>
</evidence>
<evidence type="ECO:0000256" key="5">
    <source>
        <dbReference type="ARBA" id="ARBA00022676"/>
    </source>
</evidence>
<dbReference type="PANTHER" id="PTHR11675:SF43">
    <property type="entry name" value="POLYPEPTIDE N-ACETYLGALACTOSAMINYLTRANSFERASE 1"/>
    <property type="match status" value="1"/>
</dbReference>
<protein>
    <recommendedName>
        <fullName evidence="16">Polypeptide N-acetylgalactosaminyltransferase</fullName>
        <ecNumber evidence="16">2.4.1.-</ecNumber>
    </recommendedName>
    <alternativeName>
        <fullName evidence="16">Protein-UDP acetylgalactosaminyltransferase</fullName>
    </alternativeName>
</protein>
<dbReference type="EC" id="2.4.1.-" evidence="16"/>
<keyword evidence="7 16" id="KW-0812">Transmembrane</keyword>
<evidence type="ECO:0000256" key="13">
    <source>
        <dbReference type="ARBA" id="ARBA00023136"/>
    </source>
</evidence>
<dbReference type="Pfam" id="PF00535">
    <property type="entry name" value="Glycos_transf_2"/>
    <property type="match status" value="1"/>
</dbReference>
<keyword evidence="15 16" id="KW-0464">Manganese</keyword>
<keyword evidence="10" id="KW-0735">Signal-anchor</keyword>
<evidence type="ECO:0000256" key="4">
    <source>
        <dbReference type="ARBA" id="ARBA00005680"/>
    </source>
</evidence>
<evidence type="ECO:0000256" key="8">
    <source>
        <dbReference type="ARBA" id="ARBA00022723"/>
    </source>
</evidence>
<gene>
    <name evidence="18" type="ORF">TTEB3V08_LOCUS11265</name>
</gene>
<evidence type="ECO:0000256" key="9">
    <source>
        <dbReference type="ARBA" id="ARBA00022734"/>
    </source>
</evidence>
<dbReference type="InterPro" id="IPR045885">
    <property type="entry name" value="GalNAc-T"/>
</dbReference>
<evidence type="ECO:0000256" key="16">
    <source>
        <dbReference type="RuleBase" id="RU361242"/>
    </source>
</evidence>
<keyword evidence="9 16" id="KW-0430">Lectin</keyword>
<comment type="pathway">
    <text evidence="3 16">Protein modification; protein glycosylation.</text>
</comment>
<dbReference type="GO" id="GO:0000139">
    <property type="term" value="C:Golgi membrane"/>
    <property type="evidence" value="ECO:0007669"/>
    <property type="project" value="UniProtKB-SubCell"/>
</dbReference>
<evidence type="ECO:0000256" key="6">
    <source>
        <dbReference type="ARBA" id="ARBA00022679"/>
    </source>
</evidence>
<dbReference type="InterPro" id="IPR029044">
    <property type="entry name" value="Nucleotide-diphossugar_trans"/>
</dbReference>
<dbReference type="CDD" id="cd02510">
    <property type="entry name" value="pp-GalNAc-T"/>
    <property type="match status" value="1"/>
</dbReference>
<accession>A0A7R9IS18</accession>
<evidence type="ECO:0000256" key="14">
    <source>
        <dbReference type="ARBA" id="ARBA00023157"/>
    </source>
</evidence>
<evidence type="ECO:0000259" key="17">
    <source>
        <dbReference type="SMART" id="SM00458"/>
    </source>
</evidence>
<dbReference type="PROSITE" id="PS50231">
    <property type="entry name" value="RICIN_B_LECTIN"/>
    <property type="match status" value="1"/>
</dbReference>
<dbReference type="CDD" id="cd23459">
    <property type="entry name" value="beta-trefoil_Ricin_Pgant1-like"/>
    <property type="match status" value="1"/>
</dbReference>
<dbReference type="PANTHER" id="PTHR11675">
    <property type="entry name" value="N-ACETYLGALACTOSAMINYLTRANSFERASE"/>
    <property type="match status" value="1"/>
</dbReference>
<comment type="subcellular location">
    <subcellularLocation>
        <location evidence="2 16">Golgi apparatus membrane</location>
        <topology evidence="2 16">Single-pass type II membrane protein</topology>
    </subcellularLocation>
</comment>
<dbReference type="FunFam" id="3.90.550.10:FF:000021">
    <property type="entry name" value="Polypeptide N-acetylgalactosaminyltransferase"/>
    <property type="match status" value="1"/>
</dbReference>
<evidence type="ECO:0000256" key="2">
    <source>
        <dbReference type="ARBA" id="ARBA00004323"/>
    </source>
</evidence>
<dbReference type="Gene3D" id="2.80.10.50">
    <property type="match status" value="1"/>
</dbReference>
<organism evidence="18">
    <name type="scientific">Timema tahoe</name>
    <dbReference type="NCBI Taxonomy" id="61484"/>
    <lineage>
        <taxon>Eukaryota</taxon>
        <taxon>Metazoa</taxon>
        <taxon>Ecdysozoa</taxon>
        <taxon>Arthropoda</taxon>
        <taxon>Hexapoda</taxon>
        <taxon>Insecta</taxon>
        <taxon>Pterygota</taxon>
        <taxon>Neoptera</taxon>
        <taxon>Polyneoptera</taxon>
        <taxon>Phasmatodea</taxon>
        <taxon>Timematodea</taxon>
        <taxon>Timematoidea</taxon>
        <taxon>Timematidae</taxon>
        <taxon>Timema</taxon>
    </lineage>
</organism>
<name>A0A7R9IS18_9NEOP</name>